<dbReference type="PROSITE" id="PS00041">
    <property type="entry name" value="HTH_ARAC_FAMILY_1"/>
    <property type="match status" value="1"/>
</dbReference>
<proteinExistence type="predicted"/>
<accession>A0ABR7EHW0</accession>
<evidence type="ECO:0000259" key="12">
    <source>
        <dbReference type="PROSITE" id="PS50110"/>
    </source>
</evidence>
<dbReference type="SMART" id="SM00342">
    <property type="entry name" value="HTH_ARAC"/>
    <property type="match status" value="1"/>
</dbReference>
<name>A0ABR7EHW0_9FIRM</name>
<dbReference type="PRINTS" id="PR00032">
    <property type="entry name" value="HTHARAC"/>
</dbReference>
<evidence type="ECO:0000259" key="11">
    <source>
        <dbReference type="PROSITE" id="PS01124"/>
    </source>
</evidence>
<sequence length="414" mass="47373">MYNIMIVDDEPILRNGIKNFIDWQSLGCEVCCLAENGEDALRQFPQYSPDILITDIKMPGIDGLELTRRLSELSPKTKVIILTGYSDFSYAQKAIRYSVVDFVVKNNPAPKICEAVKKAISLIEKERKDHQFFGELEEIVSQSYDDLKTKLFLDIINQNILLPETIEEKAAHLGVSLSAYRLAVIGIPDVPPEANPQQVRQSVRNFSLSLLLSFKPFAFTLNAQTLCLILIPTEESGDLNKLCGQIVSTLFDITGFRVRIGVSEIKESILDFSTAYREALSVKRDQRRNMAPRFLYHREDADNAQNPTISEALRFIHAHYKEDITLRQISDELHLNASYLSRLFKKHMKETIVGYITRYRIECSKKLLLHSDARLYTIAIEAGFNDAAYFSNIFKKYTGYSPSEYKNKFSEKEH</sequence>
<dbReference type="PANTHER" id="PTHR42713">
    <property type="entry name" value="HISTIDINE KINASE-RELATED"/>
    <property type="match status" value="1"/>
</dbReference>
<evidence type="ECO:0000256" key="8">
    <source>
        <dbReference type="ARBA" id="ARBA00023163"/>
    </source>
</evidence>
<evidence type="ECO:0000256" key="5">
    <source>
        <dbReference type="ARBA" id="ARBA00023012"/>
    </source>
</evidence>
<evidence type="ECO:0000313" key="13">
    <source>
        <dbReference type="EMBL" id="MBC5649360.1"/>
    </source>
</evidence>
<evidence type="ECO:0000256" key="7">
    <source>
        <dbReference type="ARBA" id="ARBA00023125"/>
    </source>
</evidence>
<keyword evidence="6" id="KW-0805">Transcription regulation</keyword>
<comment type="caution">
    <text evidence="13">The sequence shown here is derived from an EMBL/GenBank/DDBJ whole genome shotgun (WGS) entry which is preliminary data.</text>
</comment>
<dbReference type="SUPFAM" id="SSF52172">
    <property type="entry name" value="CheY-like"/>
    <property type="match status" value="1"/>
</dbReference>
<evidence type="ECO:0000256" key="10">
    <source>
        <dbReference type="PROSITE-ProRule" id="PRU00169"/>
    </source>
</evidence>
<organism evidence="13 14">
    <name type="scientific">Christensenella tenuis</name>
    <dbReference type="NCBI Taxonomy" id="2763033"/>
    <lineage>
        <taxon>Bacteria</taxon>
        <taxon>Bacillati</taxon>
        <taxon>Bacillota</taxon>
        <taxon>Clostridia</taxon>
        <taxon>Christensenellales</taxon>
        <taxon>Christensenellaceae</taxon>
        <taxon>Christensenella</taxon>
    </lineage>
</organism>
<dbReference type="SMART" id="SM00448">
    <property type="entry name" value="REC"/>
    <property type="match status" value="1"/>
</dbReference>
<dbReference type="PANTHER" id="PTHR42713:SF3">
    <property type="entry name" value="TRANSCRIPTIONAL REGULATORY PROTEIN HPTR"/>
    <property type="match status" value="1"/>
</dbReference>
<dbReference type="InterPro" id="IPR001789">
    <property type="entry name" value="Sig_transdc_resp-reg_receiver"/>
</dbReference>
<keyword evidence="5" id="KW-0902">Two-component regulatory system</keyword>
<dbReference type="SUPFAM" id="SSF46689">
    <property type="entry name" value="Homeodomain-like"/>
    <property type="match status" value="2"/>
</dbReference>
<keyword evidence="3" id="KW-0963">Cytoplasm</keyword>
<keyword evidence="4 10" id="KW-0597">Phosphoprotein</keyword>
<dbReference type="InterPro" id="IPR051552">
    <property type="entry name" value="HptR"/>
</dbReference>
<dbReference type="Pfam" id="PF17853">
    <property type="entry name" value="GGDEF_2"/>
    <property type="match status" value="1"/>
</dbReference>
<evidence type="ECO:0000256" key="6">
    <source>
        <dbReference type="ARBA" id="ARBA00023015"/>
    </source>
</evidence>
<evidence type="ECO:0000256" key="3">
    <source>
        <dbReference type="ARBA" id="ARBA00022490"/>
    </source>
</evidence>
<evidence type="ECO:0000256" key="1">
    <source>
        <dbReference type="ARBA" id="ARBA00004496"/>
    </source>
</evidence>
<dbReference type="InterPro" id="IPR041522">
    <property type="entry name" value="CdaR_GGDEF"/>
</dbReference>
<dbReference type="Pfam" id="PF12833">
    <property type="entry name" value="HTH_18"/>
    <property type="match status" value="1"/>
</dbReference>
<dbReference type="RefSeq" id="WP_186858797.1">
    <property type="nucleotide sequence ID" value="NZ_JACOON010000007.1"/>
</dbReference>
<dbReference type="Gene3D" id="3.40.50.2300">
    <property type="match status" value="1"/>
</dbReference>
<keyword evidence="8" id="KW-0804">Transcription</keyword>
<evidence type="ECO:0000256" key="4">
    <source>
        <dbReference type="ARBA" id="ARBA00022553"/>
    </source>
</evidence>
<dbReference type="InterPro" id="IPR018062">
    <property type="entry name" value="HTH_AraC-typ_CS"/>
</dbReference>
<keyword evidence="7" id="KW-0238">DNA-binding</keyword>
<dbReference type="EMBL" id="JACOON010000007">
    <property type="protein sequence ID" value="MBC5649360.1"/>
    <property type="molecule type" value="Genomic_DNA"/>
</dbReference>
<feature type="modified residue" description="4-aspartylphosphate" evidence="10">
    <location>
        <position position="55"/>
    </location>
</feature>
<dbReference type="InterPro" id="IPR011006">
    <property type="entry name" value="CheY-like_superfamily"/>
</dbReference>
<evidence type="ECO:0000256" key="2">
    <source>
        <dbReference type="ARBA" id="ARBA00018672"/>
    </source>
</evidence>
<feature type="domain" description="HTH araC/xylS-type" evidence="11">
    <location>
        <begin position="310"/>
        <end position="408"/>
    </location>
</feature>
<dbReference type="Proteomes" id="UP000606889">
    <property type="component" value="Unassembled WGS sequence"/>
</dbReference>
<dbReference type="PROSITE" id="PS50110">
    <property type="entry name" value="RESPONSE_REGULATORY"/>
    <property type="match status" value="1"/>
</dbReference>
<dbReference type="CDD" id="cd17536">
    <property type="entry name" value="REC_YesN-like"/>
    <property type="match status" value="1"/>
</dbReference>
<evidence type="ECO:0000256" key="9">
    <source>
        <dbReference type="ARBA" id="ARBA00024867"/>
    </source>
</evidence>
<dbReference type="Pfam" id="PF00072">
    <property type="entry name" value="Response_reg"/>
    <property type="match status" value="1"/>
</dbReference>
<dbReference type="InterPro" id="IPR009057">
    <property type="entry name" value="Homeodomain-like_sf"/>
</dbReference>
<dbReference type="PROSITE" id="PS01124">
    <property type="entry name" value="HTH_ARAC_FAMILY_2"/>
    <property type="match status" value="1"/>
</dbReference>
<comment type="function">
    <text evidence="9">May play the central regulatory role in sporulation. It may be an element of the effector pathway responsible for the activation of sporulation genes in response to nutritional stress. Spo0A may act in concert with spo0H (a sigma factor) to control the expression of some genes that are critical to the sporulation process.</text>
</comment>
<protein>
    <recommendedName>
        <fullName evidence="2">Stage 0 sporulation protein A homolog</fullName>
    </recommendedName>
</protein>
<dbReference type="InterPro" id="IPR018060">
    <property type="entry name" value="HTH_AraC"/>
</dbReference>
<feature type="domain" description="Response regulatory" evidence="12">
    <location>
        <begin position="3"/>
        <end position="120"/>
    </location>
</feature>
<gene>
    <name evidence="13" type="ORF">H8S18_13515</name>
</gene>
<dbReference type="InterPro" id="IPR020449">
    <property type="entry name" value="Tscrpt_reg_AraC-type_HTH"/>
</dbReference>
<comment type="subcellular location">
    <subcellularLocation>
        <location evidence="1">Cytoplasm</location>
    </subcellularLocation>
</comment>
<keyword evidence="14" id="KW-1185">Reference proteome</keyword>
<dbReference type="Gene3D" id="1.10.10.60">
    <property type="entry name" value="Homeodomain-like"/>
    <property type="match status" value="2"/>
</dbReference>
<evidence type="ECO:0000313" key="14">
    <source>
        <dbReference type="Proteomes" id="UP000606889"/>
    </source>
</evidence>
<reference evidence="13 14" key="1">
    <citation type="submission" date="2020-08" db="EMBL/GenBank/DDBJ databases">
        <title>Genome public.</title>
        <authorList>
            <person name="Liu C."/>
            <person name="Sun Q."/>
        </authorList>
    </citation>
    <scope>NUCLEOTIDE SEQUENCE [LARGE SCALE GENOMIC DNA]</scope>
    <source>
        <strain evidence="13 14">NSJ-35</strain>
    </source>
</reference>